<keyword evidence="4" id="KW-1185">Reference proteome</keyword>
<feature type="chain" id="PRO_5046914151" evidence="1">
    <location>
        <begin position="26"/>
        <end position="524"/>
    </location>
</feature>
<gene>
    <name evidence="3" type="ORF">ACJDT4_01635</name>
</gene>
<evidence type="ECO:0000256" key="1">
    <source>
        <dbReference type="SAM" id="SignalP"/>
    </source>
</evidence>
<dbReference type="InterPro" id="IPR053369">
    <property type="entry name" value="SrfA-induced_signal"/>
</dbReference>
<reference evidence="3 4" key="1">
    <citation type="submission" date="2024-11" db="EMBL/GenBank/DDBJ databases">
        <authorList>
            <person name="Heng Y.C."/>
            <person name="Lim A.C.H."/>
            <person name="Lee J.K.Y."/>
            <person name="Kittelmann S."/>
        </authorList>
    </citation>
    <scope>NUCLEOTIDE SEQUENCE [LARGE SCALE GENOMIC DNA]</scope>
    <source>
        <strain evidence="3 4">WILCCON 0114</strain>
    </source>
</reference>
<evidence type="ECO:0000313" key="3">
    <source>
        <dbReference type="EMBL" id="MFL0249110.1"/>
    </source>
</evidence>
<evidence type="ECO:0000259" key="2">
    <source>
        <dbReference type="Pfam" id="PF16472"/>
    </source>
</evidence>
<evidence type="ECO:0000313" key="4">
    <source>
        <dbReference type="Proteomes" id="UP001623592"/>
    </source>
</evidence>
<feature type="domain" description="Prolow-density lipoprotein receptor-related protein 1-like beta-propeller" evidence="2">
    <location>
        <begin position="213"/>
        <end position="488"/>
    </location>
</feature>
<dbReference type="RefSeq" id="WP_406785784.1">
    <property type="nucleotide sequence ID" value="NZ_JBJIAA010000001.1"/>
</dbReference>
<dbReference type="Gene3D" id="2.120.10.30">
    <property type="entry name" value="TolB, C-terminal domain"/>
    <property type="match status" value="1"/>
</dbReference>
<keyword evidence="1" id="KW-0732">Signal</keyword>
<dbReference type="InterPro" id="IPR032485">
    <property type="entry name" value="LRP1-like_beta_prop"/>
</dbReference>
<sequence>MSKKLLGIIAAISVTAYSSSVSAMAIPSHSIVIGNKAYSIDYIVKPANYGEVNTQILNGSNVYYVVNSSTVKDLFSNAYVSPSVIDSVPTITYKDGDGEQYIARSGSDYLEHVVSPFMAVAKVEIGNGLSLFKKITVTSATVPDARYFRVSGSSYIKAVGDFIQTTISDSSVNVYFYADSTGNNLVARGTLDVSTSTGAIPKNISNLQYVLGNSSGNINNSGLVATDEDNQWIYYRGTGGNLFRVKSDGVDRKQLTSAHDAKYINVVGDELYYVHTTPATKTVPATTGIYKMRVDGSDAVPIMSGTKNVGTMGSLVYSNTAGMEDVIVAGDWIYYINSGDKSLHRVNVDGYYDSCISTSQYTDINIVKNYIYAVNQSDHNKIYKIDLNGYAATKVSDVQAKHLNVVNGYMYYRNYSDNEKLYRMDTDGIENKKLCDDKVFNLNVCGDTIYYKNDSDGDRLYKIGADGTGGQQVLTPVPLTKGTKLANDVVEYVNAIDPNVYFAPANMSTLTSIAKDGSGRTVMK</sequence>
<dbReference type="EMBL" id="JBJIAA010000001">
    <property type="protein sequence ID" value="MFL0249110.1"/>
    <property type="molecule type" value="Genomic_DNA"/>
</dbReference>
<dbReference type="PANTHER" id="PTHR32256">
    <property type="match status" value="1"/>
</dbReference>
<comment type="caution">
    <text evidence="3">The sequence shown here is derived from an EMBL/GenBank/DDBJ whole genome shotgun (WGS) entry which is preliminary data.</text>
</comment>
<protein>
    <submittedName>
        <fullName evidence="3">DUF5050 domain-containing protein</fullName>
    </submittedName>
</protein>
<organism evidence="3 4">
    <name type="scientific">Clostridium neuense</name>
    <dbReference type="NCBI Taxonomy" id="1728934"/>
    <lineage>
        <taxon>Bacteria</taxon>
        <taxon>Bacillati</taxon>
        <taxon>Bacillota</taxon>
        <taxon>Clostridia</taxon>
        <taxon>Eubacteriales</taxon>
        <taxon>Clostridiaceae</taxon>
        <taxon>Clostridium</taxon>
    </lineage>
</organism>
<name>A0ABW8TBU3_9CLOT</name>
<proteinExistence type="predicted"/>
<feature type="signal peptide" evidence="1">
    <location>
        <begin position="1"/>
        <end position="25"/>
    </location>
</feature>
<accession>A0ABW8TBU3</accession>
<dbReference type="PANTHER" id="PTHR32256:SF17">
    <property type="entry name" value="EGF-LIKE DOMAIN-CONTAINING PROTEIN"/>
    <property type="match status" value="1"/>
</dbReference>
<dbReference type="InterPro" id="IPR011042">
    <property type="entry name" value="6-blade_b-propeller_TolB-like"/>
</dbReference>
<dbReference type="Proteomes" id="UP001623592">
    <property type="component" value="Unassembled WGS sequence"/>
</dbReference>
<dbReference type="SUPFAM" id="SSF63825">
    <property type="entry name" value="YWTD domain"/>
    <property type="match status" value="1"/>
</dbReference>
<dbReference type="Pfam" id="PF16472">
    <property type="entry name" value="DUF5050"/>
    <property type="match status" value="1"/>
</dbReference>